<name>A0A7X1B4X2_9BACT</name>
<dbReference type="EMBL" id="JACHVC010000001">
    <property type="protein sequence ID" value="MBC2604603.1"/>
    <property type="molecule type" value="Genomic_DNA"/>
</dbReference>
<accession>A0A7X1B4X2</accession>
<dbReference type="AlphaFoldDB" id="A0A7X1B4X2"/>
<evidence type="ECO:0000256" key="1">
    <source>
        <dbReference type="SAM" id="Phobius"/>
    </source>
</evidence>
<comment type="caution">
    <text evidence="2">The sequence shown here is derived from an EMBL/GenBank/DDBJ whole genome shotgun (WGS) entry which is preliminary data.</text>
</comment>
<sequence length="53" mass="6078">MEEQSNETKKRGGWRTLGIWVTLAFVVVIVAWYFLIKVASENAMEPIPLKQAK</sequence>
<gene>
    <name evidence="2" type="ORF">H5P27_00880</name>
</gene>
<reference evidence="2 3" key="1">
    <citation type="submission" date="2020-07" db="EMBL/GenBank/DDBJ databases">
        <authorList>
            <person name="Feng X."/>
        </authorList>
    </citation>
    <scope>NUCLEOTIDE SEQUENCE [LARGE SCALE GENOMIC DNA]</scope>
    <source>
        <strain evidence="2 3">JCM23202</strain>
    </source>
</reference>
<proteinExistence type="predicted"/>
<evidence type="ECO:0000313" key="2">
    <source>
        <dbReference type="EMBL" id="MBC2604603.1"/>
    </source>
</evidence>
<keyword evidence="1" id="KW-1133">Transmembrane helix</keyword>
<feature type="transmembrane region" description="Helical" evidence="1">
    <location>
        <begin position="12"/>
        <end position="35"/>
    </location>
</feature>
<keyword evidence="1" id="KW-0812">Transmembrane</keyword>
<dbReference type="RefSeq" id="WP_185658494.1">
    <property type="nucleotide sequence ID" value="NZ_CAWPOO010000001.1"/>
</dbReference>
<protein>
    <submittedName>
        <fullName evidence="2">Uncharacterized protein</fullName>
    </submittedName>
</protein>
<organism evidence="2 3">
    <name type="scientific">Pelagicoccus albus</name>
    <dbReference type="NCBI Taxonomy" id="415222"/>
    <lineage>
        <taxon>Bacteria</taxon>
        <taxon>Pseudomonadati</taxon>
        <taxon>Verrucomicrobiota</taxon>
        <taxon>Opitutia</taxon>
        <taxon>Puniceicoccales</taxon>
        <taxon>Pelagicoccaceae</taxon>
        <taxon>Pelagicoccus</taxon>
    </lineage>
</organism>
<evidence type="ECO:0000313" key="3">
    <source>
        <dbReference type="Proteomes" id="UP000526501"/>
    </source>
</evidence>
<keyword evidence="3" id="KW-1185">Reference proteome</keyword>
<keyword evidence="1" id="KW-0472">Membrane</keyword>
<dbReference type="Proteomes" id="UP000526501">
    <property type="component" value="Unassembled WGS sequence"/>
</dbReference>